<comment type="caution">
    <text evidence="3">The sequence shown here is derived from an EMBL/GenBank/DDBJ whole genome shotgun (WGS) entry which is preliminary data.</text>
</comment>
<sequence length="80" mass="9165">MYTLTANDAKRNFGELLLNAQRQPIKISKNSKDAVVVMSIHDYEELEMMKTEYLKHCFNVAKDDLAKGNVVDGKDFLNEL</sequence>
<dbReference type="EMBL" id="JMCG01000001">
    <property type="protein sequence ID" value="KGK12406.1"/>
    <property type="molecule type" value="Genomic_DNA"/>
</dbReference>
<dbReference type="SUPFAM" id="SSF143120">
    <property type="entry name" value="YefM-like"/>
    <property type="match status" value="1"/>
</dbReference>
<evidence type="ECO:0000313" key="3">
    <source>
        <dbReference type="EMBL" id="KGK12406.1"/>
    </source>
</evidence>
<dbReference type="RefSeq" id="WP_039428513.1">
    <property type="nucleotide sequence ID" value="NZ_CP061845.1"/>
</dbReference>
<proteinExistence type="inferred from homology"/>
<protein>
    <recommendedName>
        <fullName evidence="2">Antitoxin</fullName>
    </recommendedName>
</protein>
<dbReference type="AlphaFoldDB" id="A0A099LYH9"/>
<evidence type="ECO:0000313" key="4">
    <source>
        <dbReference type="Proteomes" id="UP000029994"/>
    </source>
</evidence>
<accession>A0A099LYH9</accession>
<dbReference type="InterPro" id="IPR006442">
    <property type="entry name" value="Antitoxin_Phd/YefM"/>
</dbReference>
<gene>
    <name evidence="3" type="ORF">EA26_14225</name>
</gene>
<dbReference type="InterPro" id="IPR036165">
    <property type="entry name" value="YefM-like_sf"/>
</dbReference>
<comment type="function">
    <text evidence="2">Antitoxin component of a type II toxin-antitoxin (TA) system.</text>
</comment>
<evidence type="ECO:0000256" key="1">
    <source>
        <dbReference type="ARBA" id="ARBA00009981"/>
    </source>
</evidence>
<dbReference type="Pfam" id="PF02604">
    <property type="entry name" value="PhdYeFM_antitox"/>
    <property type="match status" value="1"/>
</dbReference>
<dbReference type="GeneID" id="43684304"/>
<dbReference type="NCBIfam" id="TIGR01552">
    <property type="entry name" value="phd_fam"/>
    <property type="match status" value="1"/>
</dbReference>
<keyword evidence="4" id="KW-1185">Reference proteome</keyword>
<evidence type="ECO:0000256" key="2">
    <source>
        <dbReference type="RuleBase" id="RU362080"/>
    </source>
</evidence>
<dbReference type="Gene3D" id="3.40.1620.10">
    <property type="entry name" value="YefM-like domain"/>
    <property type="match status" value="1"/>
</dbReference>
<dbReference type="eggNOG" id="COG2161">
    <property type="taxonomic scope" value="Bacteria"/>
</dbReference>
<comment type="similarity">
    <text evidence="1 2">Belongs to the phD/YefM antitoxin family.</text>
</comment>
<dbReference type="Proteomes" id="UP000029994">
    <property type="component" value="Unassembled WGS sequence"/>
</dbReference>
<name>A0A099LYH9_9VIBR</name>
<dbReference type="STRING" id="29495.EA26_14225"/>
<reference evidence="3 4" key="1">
    <citation type="submission" date="2014-04" db="EMBL/GenBank/DDBJ databases">
        <title>Genome sequencing of Vibrio navarrensis strains.</title>
        <authorList>
            <person name="Gladney L.M."/>
            <person name="Katz L.S."/>
            <person name="Marino-Ramirez L."/>
            <person name="Jordan I.K."/>
        </authorList>
    </citation>
    <scope>NUCLEOTIDE SEQUENCE [LARGE SCALE GENOMIC DNA]</scope>
    <source>
        <strain evidence="3 4">ATCC 51183</strain>
    </source>
</reference>
<organism evidence="3 4">
    <name type="scientific">Vibrio navarrensis</name>
    <dbReference type="NCBI Taxonomy" id="29495"/>
    <lineage>
        <taxon>Bacteria</taxon>
        <taxon>Pseudomonadati</taxon>
        <taxon>Pseudomonadota</taxon>
        <taxon>Gammaproteobacteria</taxon>
        <taxon>Vibrionales</taxon>
        <taxon>Vibrionaceae</taxon>
        <taxon>Vibrio</taxon>
    </lineage>
</organism>